<evidence type="ECO:0000256" key="2">
    <source>
        <dbReference type="SAM" id="SignalP"/>
    </source>
</evidence>
<dbReference type="EMBL" id="FTNI01000027">
    <property type="protein sequence ID" value="SIS09328.1"/>
    <property type="molecule type" value="Genomic_DNA"/>
</dbReference>
<evidence type="ECO:0000313" key="4">
    <source>
        <dbReference type="Proteomes" id="UP000186096"/>
    </source>
</evidence>
<dbReference type="AlphaFoldDB" id="A0A1N7G9W8"/>
<evidence type="ECO:0000256" key="1">
    <source>
        <dbReference type="SAM" id="MobiDB-lite"/>
    </source>
</evidence>
<accession>A0A1N7G9W8</accession>
<feature type="compositionally biased region" description="Low complexity" evidence="1">
    <location>
        <begin position="22"/>
        <end position="35"/>
    </location>
</feature>
<keyword evidence="4" id="KW-1185">Reference proteome</keyword>
<feature type="region of interest" description="Disordered" evidence="1">
    <location>
        <begin position="22"/>
        <end position="41"/>
    </location>
</feature>
<protein>
    <submittedName>
        <fullName evidence="3">Uncharacterized protein</fullName>
    </submittedName>
</protein>
<evidence type="ECO:0000313" key="3">
    <source>
        <dbReference type="EMBL" id="SIS09328.1"/>
    </source>
</evidence>
<dbReference type="Proteomes" id="UP000186096">
    <property type="component" value="Unassembled WGS sequence"/>
</dbReference>
<reference evidence="4" key="1">
    <citation type="submission" date="2017-01" db="EMBL/GenBank/DDBJ databases">
        <authorList>
            <person name="Varghese N."/>
            <person name="Submissions S."/>
        </authorList>
    </citation>
    <scope>NUCLEOTIDE SEQUENCE [LARGE SCALE GENOMIC DNA]</scope>
    <source>
        <strain evidence="4">ATCC 12950</strain>
    </source>
</reference>
<proteinExistence type="predicted"/>
<organism evidence="3 4">
    <name type="scientific">Microbispora rosea</name>
    <dbReference type="NCBI Taxonomy" id="58117"/>
    <lineage>
        <taxon>Bacteria</taxon>
        <taxon>Bacillati</taxon>
        <taxon>Actinomycetota</taxon>
        <taxon>Actinomycetes</taxon>
        <taxon>Streptosporangiales</taxon>
        <taxon>Streptosporangiaceae</taxon>
        <taxon>Microbispora</taxon>
    </lineage>
</organism>
<name>A0A1N7G9W8_9ACTN</name>
<feature type="signal peptide" evidence="2">
    <location>
        <begin position="1"/>
        <end position="25"/>
    </location>
</feature>
<feature type="chain" id="PRO_5012048986" evidence="2">
    <location>
        <begin position="26"/>
        <end position="97"/>
    </location>
</feature>
<gene>
    <name evidence="3" type="ORF">SAMN05421833_1271</name>
</gene>
<sequence length="97" mass="9277">MIKRTRLVVATITLATLAATGTAAAAGPAPTPGAAKSGSATVKVDGRSRAGADADFAAIAAKLGVTTERLDAALVAAKTSLANSAGVTPDAFIAAVA</sequence>
<feature type="non-terminal residue" evidence="3">
    <location>
        <position position="97"/>
    </location>
</feature>
<keyword evidence="2" id="KW-0732">Signal</keyword>